<keyword evidence="2" id="KW-1185">Reference proteome</keyword>
<gene>
    <name evidence="1" type="ORF">ABVT43_08090</name>
</gene>
<dbReference type="InterPro" id="IPR025164">
    <property type="entry name" value="Toastrack_DUF4097"/>
</dbReference>
<dbReference type="EMBL" id="JBEVCJ010000007">
    <property type="protein sequence ID" value="MET1255081.1"/>
    <property type="molecule type" value="Genomic_DNA"/>
</dbReference>
<evidence type="ECO:0000313" key="2">
    <source>
        <dbReference type="Proteomes" id="UP001548189"/>
    </source>
</evidence>
<dbReference type="Proteomes" id="UP001548189">
    <property type="component" value="Unassembled WGS sequence"/>
</dbReference>
<proteinExistence type="predicted"/>
<accession>A0ABV2BT07</accession>
<reference evidence="1 2" key="1">
    <citation type="submission" date="2024-06" db="EMBL/GenBank/DDBJ databases">
        <authorList>
            <person name="Li F."/>
        </authorList>
    </citation>
    <scope>NUCLEOTIDE SEQUENCE [LARGE SCALE GENOMIC DNA]</scope>
    <source>
        <strain evidence="1 2">GXAS 311</strain>
    </source>
</reference>
<sequence length="263" mass="28674">MRTNQPTSTIQSRLSTLGILFVSSIFGIIAINAQAKVTETISKTIALKSTGSIYLENINGDVEITTCQCDQVSLDAHINASDDSHKERVNIDIQADTNTLKIKTQYQKNQHHHSGYVEVNYQLKVPQNVNLADIELVNGNLAIKGVKGKLFADMVNGNLIANDLGNTTQVKMVNGNIKIYVADTSKIQSIQLNSVNGDIDLYLPKTSGMLLKASTVSGSLDNDFDIEIIKNRYIGEKMRGTTGDASMAVNLENVNGHISVHQN</sequence>
<comment type="caution">
    <text evidence="1">The sequence shown here is derived from an EMBL/GenBank/DDBJ whole genome shotgun (WGS) entry which is preliminary data.</text>
</comment>
<organism evidence="1 2">
    <name type="scientific">Aliikangiella maris</name>
    <dbReference type="NCBI Taxonomy" id="3162458"/>
    <lineage>
        <taxon>Bacteria</taxon>
        <taxon>Pseudomonadati</taxon>
        <taxon>Pseudomonadota</taxon>
        <taxon>Gammaproteobacteria</taxon>
        <taxon>Oceanospirillales</taxon>
        <taxon>Pleioneaceae</taxon>
        <taxon>Aliikangiella</taxon>
    </lineage>
</organism>
<protein>
    <submittedName>
        <fullName evidence="1">DUF4097 family beta strand repeat-containing protein</fullName>
    </submittedName>
</protein>
<dbReference type="Pfam" id="PF13349">
    <property type="entry name" value="DUF4097"/>
    <property type="match status" value="1"/>
</dbReference>
<name>A0ABV2BT07_9GAMM</name>
<evidence type="ECO:0000313" key="1">
    <source>
        <dbReference type="EMBL" id="MET1255081.1"/>
    </source>
</evidence>